<dbReference type="Gene3D" id="1.10.10.10">
    <property type="entry name" value="Winged helix-like DNA-binding domain superfamily/Winged helix DNA-binding domain"/>
    <property type="match status" value="1"/>
</dbReference>
<keyword evidence="2" id="KW-0805">Transcription regulation</keyword>
<dbReference type="Pfam" id="PF04542">
    <property type="entry name" value="Sigma70_r2"/>
    <property type="match status" value="1"/>
</dbReference>
<feature type="domain" description="RNA polymerase sigma-70 region 2" evidence="5">
    <location>
        <begin position="13"/>
        <end position="73"/>
    </location>
</feature>
<evidence type="ECO:0000259" key="5">
    <source>
        <dbReference type="Pfam" id="PF04542"/>
    </source>
</evidence>
<accession>A0A1J6HJ27</accession>
<evidence type="ECO:0000313" key="7">
    <source>
        <dbReference type="EMBL" id="OIS92900.1"/>
    </source>
</evidence>
<dbReference type="Gene3D" id="1.10.1740.10">
    <property type="match status" value="1"/>
</dbReference>
<protein>
    <submittedName>
        <fullName evidence="7">Uncharacterized protein</fullName>
    </submittedName>
</protein>
<dbReference type="Proteomes" id="UP000182985">
    <property type="component" value="Unassembled WGS sequence"/>
</dbReference>
<dbReference type="InterPro" id="IPR014284">
    <property type="entry name" value="RNA_pol_sigma-70_dom"/>
</dbReference>
<keyword evidence="8" id="KW-1185">Reference proteome</keyword>
<keyword evidence="3" id="KW-0731">Sigma factor</keyword>
<dbReference type="PANTHER" id="PTHR43133">
    <property type="entry name" value="RNA POLYMERASE ECF-TYPE SIGMA FACTO"/>
    <property type="match status" value="1"/>
</dbReference>
<evidence type="ECO:0000256" key="3">
    <source>
        <dbReference type="ARBA" id="ARBA00023082"/>
    </source>
</evidence>
<proteinExistence type="inferred from homology"/>
<feature type="domain" description="RNA polymerase sigma factor 70 region 4 type 2" evidence="6">
    <location>
        <begin position="109"/>
        <end position="158"/>
    </location>
</feature>
<gene>
    <name evidence="7" type="ORF">BLA27_14335</name>
</gene>
<dbReference type="GO" id="GO:0006352">
    <property type="term" value="P:DNA-templated transcription initiation"/>
    <property type="evidence" value="ECO:0007669"/>
    <property type="project" value="InterPro"/>
</dbReference>
<dbReference type="Pfam" id="PF08281">
    <property type="entry name" value="Sigma70_r4_2"/>
    <property type="match status" value="1"/>
</dbReference>
<dbReference type="InterPro" id="IPR013249">
    <property type="entry name" value="RNA_pol_sigma70_r4_t2"/>
</dbReference>
<evidence type="ECO:0000256" key="4">
    <source>
        <dbReference type="ARBA" id="ARBA00023163"/>
    </source>
</evidence>
<comment type="caution">
    <text evidence="7">The sequence shown here is derived from an EMBL/GenBank/DDBJ whole genome shotgun (WGS) entry which is preliminary data.</text>
</comment>
<sequence>MPHTDRNLQIYLTHRIEFVDYATTIVGDRSVGEDLVQEAFLRMKSAVADRSLDEPARYLRRIIRNLAIDWTRRSVIEQRRRDNSADFDAFAEDRPSQEDVVSHRDDLRVVMAAMAELPERTRIALEMHRMEGCKLKEIAARLGISVGLAHSLVYEGLEYCRKRLLQNI</sequence>
<dbReference type="RefSeq" id="WP_071632369.1">
    <property type="nucleotide sequence ID" value="NZ_JBCAUP010000005.1"/>
</dbReference>
<dbReference type="GO" id="GO:0016987">
    <property type="term" value="F:sigma factor activity"/>
    <property type="evidence" value="ECO:0007669"/>
    <property type="project" value="UniProtKB-KW"/>
</dbReference>
<dbReference type="SUPFAM" id="SSF88659">
    <property type="entry name" value="Sigma3 and sigma4 domains of RNA polymerase sigma factors"/>
    <property type="match status" value="1"/>
</dbReference>
<evidence type="ECO:0000313" key="8">
    <source>
        <dbReference type="Proteomes" id="UP000182985"/>
    </source>
</evidence>
<reference evidence="7 8" key="1">
    <citation type="submission" date="2016-10" db="EMBL/GenBank/DDBJ databases">
        <title>The Draft Genome Sequence of the Potato Rhizosphere Bacteria Ochrobactrum sp. IPA7.2.</title>
        <authorList>
            <person name="Gogoleva N.E."/>
            <person name="Khlopko Y.A."/>
            <person name="Burygin G.L."/>
            <person name="Plotnikov A.O."/>
        </authorList>
    </citation>
    <scope>NUCLEOTIDE SEQUENCE [LARGE SCALE GENOMIC DNA]</scope>
    <source>
        <strain evidence="7 8">IPA7.2</strain>
    </source>
</reference>
<dbReference type="NCBIfam" id="TIGR02937">
    <property type="entry name" value="sigma70-ECF"/>
    <property type="match status" value="1"/>
</dbReference>
<comment type="similarity">
    <text evidence="1">Belongs to the sigma-70 factor family. ECF subfamily.</text>
</comment>
<dbReference type="PANTHER" id="PTHR43133:SF63">
    <property type="entry name" value="RNA POLYMERASE SIGMA FACTOR FECI-RELATED"/>
    <property type="match status" value="1"/>
</dbReference>
<dbReference type="SUPFAM" id="SSF88946">
    <property type="entry name" value="Sigma2 domain of RNA polymerase sigma factors"/>
    <property type="match status" value="1"/>
</dbReference>
<evidence type="ECO:0000256" key="2">
    <source>
        <dbReference type="ARBA" id="ARBA00023015"/>
    </source>
</evidence>
<evidence type="ECO:0000259" key="6">
    <source>
        <dbReference type="Pfam" id="PF08281"/>
    </source>
</evidence>
<evidence type="ECO:0000256" key="1">
    <source>
        <dbReference type="ARBA" id="ARBA00010641"/>
    </source>
</evidence>
<keyword evidence="4" id="KW-0804">Transcription</keyword>
<dbReference type="InterPro" id="IPR007627">
    <property type="entry name" value="RNA_pol_sigma70_r2"/>
</dbReference>
<dbReference type="GO" id="GO:0003677">
    <property type="term" value="F:DNA binding"/>
    <property type="evidence" value="ECO:0007669"/>
    <property type="project" value="InterPro"/>
</dbReference>
<dbReference type="InterPro" id="IPR036388">
    <property type="entry name" value="WH-like_DNA-bd_sf"/>
</dbReference>
<dbReference type="EMBL" id="MOEC01000013">
    <property type="protein sequence ID" value="OIS92900.1"/>
    <property type="molecule type" value="Genomic_DNA"/>
</dbReference>
<organism evidence="7 8">
    <name type="scientific">Brucella cytisi</name>
    <dbReference type="NCBI Taxonomy" id="407152"/>
    <lineage>
        <taxon>Bacteria</taxon>
        <taxon>Pseudomonadati</taxon>
        <taxon>Pseudomonadota</taxon>
        <taxon>Alphaproteobacteria</taxon>
        <taxon>Hyphomicrobiales</taxon>
        <taxon>Brucellaceae</taxon>
        <taxon>Brucella/Ochrobactrum group</taxon>
        <taxon>Brucella</taxon>
    </lineage>
</organism>
<name>A0A1J6HJ27_9HYPH</name>
<dbReference type="InterPro" id="IPR013324">
    <property type="entry name" value="RNA_pol_sigma_r3/r4-like"/>
</dbReference>
<dbReference type="AlphaFoldDB" id="A0A1J6HJ27"/>
<dbReference type="InterPro" id="IPR039425">
    <property type="entry name" value="RNA_pol_sigma-70-like"/>
</dbReference>
<dbReference type="InterPro" id="IPR013325">
    <property type="entry name" value="RNA_pol_sigma_r2"/>
</dbReference>